<dbReference type="Proteomes" id="UP001341840">
    <property type="component" value="Unassembled WGS sequence"/>
</dbReference>
<evidence type="ECO:0000313" key="2">
    <source>
        <dbReference type="Proteomes" id="UP001341840"/>
    </source>
</evidence>
<sequence length="73" mass="8451">MLFSILKKFDKRFGYRFTGYYVKTRANHPYSQLQQVFKDVGFGSVVGALSHNGFSALTLNEMMQKREVGHQIM</sequence>
<protein>
    <submittedName>
        <fullName evidence="1">Uncharacterized protein</fullName>
    </submittedName>
</protein>
<organism evidence="1 2">
    <name type="scientific">Stylosanthes scabra</name>
    <dbReference type="NCBI Taxonomy" id="79078"/>
    <lineage>
        <taxon>Eukaryota</taxon>
        <taxon>Viridiplantae</taxon>
        <taxon>Streptophyta</taxon>
        <taxon>Embryophyta</taxon>
        <taxon>Tracheophyta</taxon>
        <taxon>Spermatophyta</taxon>
        <taxon>Magnoliopsida</taxon>
        <taxon>eudicotyledons</taxon>
        <taxon>Gunneridae</taxon>
        <taxon>Pentapetalae</taxon>
        <taxon>rosids</taxon>
        <taxon>fabids</taxon>
        <taxon>Fabales</taxon>
        <taxon>Fabaceae</taxon>
        <taxon>Papilionoideae</taxon>
        <taxon>50 kb inversion clade</taxon>
        <taxon>dalbergioids sensu lato</taxon>
        <taxon>Dalbergieae</taxon>
        <taxon>Pterocarpus clade</taxon>
        <taxon>Stylosanthes</taxon>
    </lineage>
</organism>
<gene>
    <name evidence="1" type="ORF">PIB30_081961</name>
</gene>
<evidence type="ECO:0000313" key="1">
    <source>
        <dbReference type="EMBL" id="MED6126793.1"/>
    </source>
</evidence>
<name>A0ABU6RRQ3_9FABA</name>
<keyword evidence="2" id="KW-1185">Reference proteome</keyword>
<proteinExistence type="predicted"/>
<accession>A0ABU6RRQ3</accession>
<comment type="caution">
    <text evidence="1">The sequence shown here is derived from an EMBL/GenBank/DDBJ whole genome shotgun (WGS) entry which is preliminary data.</text>
</comment>
<reference evidence="1 2" key="1">
    <citation type="journal article" date="2023" name="Plants (Basel)">
        <title>Bridging the Gap: Combining Genomics and Transcriptomics Approaches to Understand Stylosanthes scabra, an Orphan Legume from the Brazilian Caatinga.</title>
        <authorList>
            <person name="Ferreira-Neto J.R.C."/>
            <person name="da Silva M.D."/>
            <person name="Binneck E."/>
            <person name="de Melo N.F."/>
            <person name="da Silva R.H."/>
            <person name="de Melo A.L.T.M."/>
            <person name="Pandolfi V."/>
            <person name="Bustamante F.O."/>
            <person name="Brasileiro-Vidal A.C."/>
            <person name="Benko-Iseppon A.M."/>
        </authorList>
    </citation>
    <scope>NUCLEOTIDE SEQUENCE [LARGE SCALE GENOMIC DNA]</scope>
    <source>
        <tissue evidence="1">Leaves</tissue>
    </source>
</reference>
<dbReference type="EMBL" id="JASCZI010031452">
    <property type="protein sequence ID" value="MED6126793.1"/>
    <property type="molecule type" value="Genomic_DNA"/>
</dbReference>